<reference evidence="2" key="1">
    <citation type="submission" date="2023-07" db="EMBL/GenBank/DDBJ databases">
        <title>30 novel species of actinomycetes from the DSMZ collection.</title>
        <authorList>
            <person name="Nouioui I."/>
        </authorList>
    </citation>
    <scope>NUCLEOTIDE SEQUENCE [LARGE SCALE GENOMIC DNA]</scope>
    <source>
        <strain evidence="2">DSM 44917</strain>
    </source>
</reference>
<evidence type="ECO:0000313" key="1">
    <source>
        <dbReference type="EMBL" id="MDT0307236.1"/>
    </source>
</evidence>
<evidence type="ECO:0000313" key="2">
    <source>
        <dbReference type="Proteomes" id="UP001183388"/>
    </source>
</evidence>
<protein>
    <submittedName>
        <fullName evidence="1">Uncharacterized protein</fullName>
    </submittedName>
</protein>
<keyword evidence="2" id="KW-1185">Reference proteome</keyword>
<sequence>MTSIRRSDYLAAPEIWGDQEYESRDVLAEEVKPGDLIVFESDLGNAYRVVSIDALDSRPNDERILYRYNCVGGATAGRYEGTTIPVVVTVAGRKVSRADDPVITLSALWALQNGLGPDQQVRLRVITAYGHAHAGVVTGLGATLTLRLDDGELLRGVRPEWVQAIEVVGR</sequence>
<organism evidence="1 2">
    <name type="scientific">Streptomyces boetiae</name>
    <dbReference type="NCBI Taxonomy" id="3075541"/>
    <lineage>
        <taxon>Bacteria</taxon>
        <taxon>Bacillati</taxon>
        <taxon>Actinomycetota</taxon>
        <taxon>Actinomycetes</taxon>
        <taxon>Kitasatosporales</taxon>
        <taxon>Streptomycetaceae</taxon>
        <taxon>Streptomyces</taxon>
    </lineage>
</organism>
<comment type="caution">
    <text evidence="1">The sequence shown here is derived from an EMBL/GenBank/DDBJ whole genome shotgun (WGS) entry which is preliminary data.</text>
</comment>
<dbReference type="EMBL" id="JAVREN010000010">
    <property type="protein sequence ID" value="MDT0307236.1"/>
    <property type="molecule type" value="Genomic_DNA"/>
</dbReference>
<gene>
    <name evidence="1" type="ORF">RM780_09700</name>
</gene>
<dbReference type="RefSeq" id="WP_311630178.1">
    <property type="nucleotide sequence ID" value="NZ_JAVREN010000010.1"/>
</dbReference>
<proteinExistence type="predicted"/>
<name>A0ABU2L6P0_9ACTN</name>
<dbReference type="Proteomes" id="UP001183388">
    <property type="component" value="Unassembled WGS sequence"/>
</dbReference>
<accession>A0ABU2L6P0</accession>